<evidence type="ECO:0000313" key="1">
    <source>
        <dbReference type="EMBL" id="KAG2221777.1"/>
    </source>
</evidence>
<dbReference type="OrthoDB" id="2372305at2759"/>
<dbReference type="EMBL" id="JAEPRB010000100">
    <property type="protein sequence ID" value="KAG2221777.1"/>
    <property type="molecule type" value="Genomic_DNA"/>
</dbReference>
<name>A0A8H7S2P4_9FUNG</name>
<organism evidence="1 2">
    <name type="scientific">Circinella minor</name>
    <dbReference type="NCBI Taxonomy" id="1195481"/>
    <lineage>
        <taxon>Eukaryota</taxon>
        <taxon>Fungi</taxon>
        <taxon>Fungi incertae sedis</taxon>
        <taxon>Mucoromycota</taxon>
        <taxon>Mucoromycotina</taxon>
        <taxon>Mucoromycetes</taxon>
        <taxon>Mucorales</taxon>
        <taxon>Lichtheimiaceae</taxon>
        <taxon>Circinella</taxon>
    </lineage>
</organism>
<protein>
    <submittedName>
        <fullName evidence="1">Uncharacterized protein</fullName>
    </submittedName>
</protein>
<accession>A0A8H7S2P4</accession>
<keyword evidence="2" id="KW-1185">Reference proteome</keyword>
<evidence type="ECO:0000313" key="2">
    <source>
        <dbReference type="Proteomes" id="UP000646827"/>
    </source>
</evidence>
<gene>
    <name evidence="1" type="ORF">INT45_003417</name>
</gene>
<reference evidence="1 2" key="1">
    <citation type="submission" date="2020-12" db="EMBL/GenBank/DDBJ databases">
        <title>Metabolic potential, ecology and presence of endohyphal bacteria is reflected in genomic diversity of Mucoromycotina.</title>
        <authorList>
            <person name="Muszewska A."/>
            <person name="Okrasinska A."/>
            <person name="Steczkiewicz K."/>
            <person name="Drgas O."/>
            <person name="Orlowska M."/>
            <person name="Perlinska-Lenart U."/>
            <person name="Aleksandrzak-Piekarczyk T."/>
            <person name="Szatraj K."/>
            <person name="Zielenkiewicz U."/>
            <person name="Pilsyk S."/>
            <person name="Malc E."/>
            <person name="Mieczkowski P."/>
            <person name="Kruszewska J.S."/>
            <person name="Biernat P."/>
            <person name="Pawlowska J."/>
        </authorList>
    </citation>
    <scope>NUCLEOTIDE SEQUENCE [LARGE SCALE GENOMIC DNA]</scope>
    <source>
        <strain evidence="1 2">CBS 142.35</strain>
    </source>
</reference>
<proteinExistence type="predicted"/>
<sequence length="106" mass="12220">MRTQSERAHVQDMMQTLLENDARLKSTFAEIDEIELIVHHVKNTYNKVAESVDDMEKAINASISSGFPFLQKRNETFQPYFPPPLPVDIYHTENLFSSSSTSKQEE</sequence>
<comment type="caution">
    <text evidence="1">The sequence shown here is derived from an EMBL/GenBank/DDBJ whole genome shotgun (WGS) entry which is preliminary data.</text>
</comment>
<dbReference type="Proteomes" id="UP000646827">
    <property type="component" value="Unassembled WGS sequence"/>
</dbReference>
<dbReference type="AlphaFoldDB" id="A0A8H7S2P4"/>